<dbReference type="InterPro" id="IPR039901">
    <property type="entry name" value="Kdotransferase"/>
</dbReference>
<dbReference type="GO" id="GO:0043842">
    <property type="term" value="F:Kdo transferase activity"/>
    <property type="evidence" value="ECO:0007669"/>
    <property type="project" value="UniProtKB-EC"/>
</dbReference>
<dbReference type="PANTHER" id="PTHR42755">
    <property type="entry name" value="3-DEOXY-MANNO-OCTULOSONATE CYTIDYLYLTRANSFERASE"/>
    <property type="match status" value="1"/>
</dbReference>
<accession>A0A8J6NLE3</accession>
<protein>
    <recommendedName>
        <fullName evidence="3 9">3-deoxy-D-manno-octulosonic acid transferase</fullName>
        <shortName evidence="9">Kdo transferase</shortName>
        <ecNumber evidence="2 9">2.4.99.12</ecNumber>
    </recommendedName>
    <alternativeName>
        <fullName evidence="5 9">Lipid IV(A) 3-deoxy-D-manno-octulosonic acid transferase</fullName>
    </alternativeName>
</protein>
<comment type="caution">
    <text evidence="9">Lacks conserved residue(s) required for the propagation of feature annotation.</text>
</comment>
<keyword evidence="9" id="KW-0812">Transmembrane</keyword>
<dbReference type="Pfam" id="PF04413">
    <property type="entry name" value="Glycos_transf_N"/>
    <property type="match status" value="1"/>
</dbReference>
<comment type="subcellular location">
    <subcellularLocation>
        <location evidence="9">Cell membrane</location>
    </subcellularLocation>
</comment>
<dbReference type="Gene3D" id="3.40.50.11720">
    <property type="entry name" value="3-Deoxy-D-manno-octulosonic-acid transferase, N-terminal domain"/>
    <property type="match status" value="1"/>
</dbReference>
<dbReference type="Gene3D" id="3.40.50.2000">
    <property type="entry name" value="Glycogen Phosphorylase B"/>
    <property type="match status" value="1"/>
</dbReference>
<keyword evidence="9" id="KW-0472">Membrane</keyword>
<evidence type="ECO:0000256" key="9">
    <source>
        <dbReference type="RuleBase" id="RU365103"/>
    </source>
</evidence>
<reference evidence="11 12" key="1">
    <citation type="submission" date="2020-08" db="EMBL/GenBank/DDBJ databases">
        <title>Bridging the membrane lipid divide: bacteria of the FCB group superphylum have the potential to synthesize archaeal ether lipids.</title>
        <authorList>
            <person name="Villanueva L."/>
            <person name="Von Meijenfeldt F.A.B."/>
            <person name="Westbye A.B."/>
            <person name="Yadav S."/>
            <person name="Hopmans E.C."/>
            <person name="Dutilh B.E."/>
            <person name="Sinninghe Damste J.S."/>
        </authorList>
    </citation>
    <scope>NUCLEOTIDE SEQUENCE [LARGE SCALE GENOMIC DNA]</scope>
    <source>
        <strain evidence="11">NIOZ-UU30</strain>
    </source>
</reference>
<dbReference type="UniPathway" id="UPA00958"/>
<dbReference type="SUPFAM" id="SSF53756">
    <property type="entry name" value="UDP-Glycosyltransferase/glycogen phosphorylase"/>
    <property type="match status" value="1"/>
</dbReference>
<dbReference type="GO" id="GO:0009244">
    <property type="term" value="P:lipopolysaccharide core region biosynthetic process"/>
    <property type="evidence" value="ECO:0007669"/>
    <property type="project" value="UniProtKB-UniRule"/>
</dbReference>
<evidence type="ECO:0000256" key="2">
    <source>
        <dbReference type="ARBA" id="ARBA00012621"/>
    </source>
</evidence>
<evidence type="ECO:0000259" key="10">
    <source>
        <dbReference type="Pfam" id="PF04413"/>
    </source>
</evidence>
<evidence type="ECO:0000256" key="5">
    <source>
        <dbReference type="ARBA" id="ARBA00031445"/>
    </source>
</evidence>
<evidence type="ECO:0000256" key="6">
    <source>
        <dbReference type="ARBA" id="ARBA00049183"/>
    </source>
</evidence>
<dbReference type="GO" id="GO:0009245">
    <property type="term" value="P:lipid A biosynthetic process"/>
    <property type="evidence" value="ECO:0007669"/>
    <property type="project" value="TreeGrafter"/>
</dbReference>
<evidence type="ECO:0000313" key="12">
    <source>
        <dbReference type="Proteomes" id="UP000603434"/>
    </source>
</evidence>
<gene>
    <name evidence="11" type="ORF">H8E23_11190</name>
</gene>
<comment type="catalytic activity">
    <reaction evidence="6 9">
        <text>lipid IVA (E. coli) + CMP-3-deoxy-beta-D-manno-octulosonate = alpha-Kdo-(2-&gt;6)-lipid IVA (E. coli) + CMP + H(+)</text>
        <dbReference type="Rhea" id="RHEA:28066"/>
        <dbReference type="ChEBI" id="CHEBI:15378"/>
        <dbReference type="ChEBI" id="CHEBI:58603"/>
        <dbReference type="ChEBI" id="CHEBI:60364"/>
        <dbReference type="ChEBI" id="CHEBI:60377"/>
        <dbReference type="ChEBI" id="CHEBI:85987"/>
        <dbReference type="EC" id="2.4.99.12"/>
    </reaction>
</comment>
<comment type="pathway">
    <text evidence="1 9">Bacterial outer membrane biogenesis; LPS core biosynthesis.</text>
</comment>
<keyword evidence="9" id="KW-1003">Cell membrane</keyword>
<dbReference type="EMBL" id="JACNJH010000161">
    <property type="protein sequence ID" value="MBC8361952.1"/>
    <property type="molecule type" value="Genomic_DNA"/>
</dbReference>
<feature type="site" description="Transition state stabilizer" evidence="8">
    <location>
        <position position="140"/>
    </location>
</feature>
<evidence type="ECO:0000256" key="3">
    <source>
        <dbReference type="ARBA" id="ARBA00019077"/>
    </source>
</evidence>
<feature type="site" description="Transition state stabilizer" evidence="8">
    <location>
        <position position="218"/>
    </location>
</feature>
<evidence type="ECO:0000313" key="11">
    <source>
        <dbReference type="EMBL" id="MBC8361952.1"/>
    </source>
</evidence>
<name>A0A8J6NLE3_9BACT</name>
<dbReference type="PANTHER" id="PTHR42755:SF1">
    <property type="entry name" value="3-DEOXY-D-MANNO-OCTULOSONIC ACID TRANSFERASE, MITOCHONDRIAL-RELATED"/>
    <property type="match status" value="1"/>
</dbReference>
<dbReference type="EC" id="2.4.99.12" evidence="2 9"/>
<feature type="domain" description="3-deoxy-D-manno-octulosonic-acid transferase N-terminal" evidence="10">
    <location>
        <begin position="52"/>
        <end position="221"/>
    </location>
</feature>
<proteinExistence type="inferred from homology"/>
<keyword evidence="9" id="KW-0448">Lipopolysaccharide biosynthesis</keyword>
<comment type="function">
    <text evidence="9">Involved in lipopolysaccharide (LPS) biosynthesis. Catalyzes the transfer of 3-deoxy-D-manno-octulosonate (Kdo) residue(s) from CMP-Kdo to lipid IV(A), the tetraacyldisaccharide-1,4'-bisphosphate precursor of lipid A.</text>
</comment>
<dbReference type="InterPro" id="IPR038107">
    <property type="entry name" value="Glycos_transf_N_sf"/>
</dbReference>
<comment type="caution">
    <text evidence="11">The sequence shown here is derived from an EMBL/GenBank/DDBJ whole genome shotgun (WGS) entry which is preliminary data.</text>
</comment>
<evidence type="ECO:0000256" key="7">
    <source>
        <dbReference type="PIRSR" id="PIRSR639901-1"/>
    </source>
</evidence>
<evidence type="ECO:0000256" key="1">
    <source>
        <dbReference type="ARBA" id="ARBA00004713"/>
    </source>
</evidence>
<dbReference type="GO" id="GO:0005886">
    <property type="term" value="C:plasma membrane"/>
    <property type="evidence" value="ECO:0007669"/>
    <property type="project" value="UniProtKB-SubCell"/>
</dbReference>
<keyword evidence="9" id="KW-1133">Transmembrane helix</keyword>
<feature type="transmembrane region" description="Helical" evidence="9">
    <location>
        <begin position="6"/>
        <end position="27"/>
    </location>
</feature>
<dbReference type="InterPro" id="IPR007507">
    <property type="entry name" value="Glycos_transf_N"/>
</dbReference>
<dbReference type="Proteomes" id="UP000603434">
    <property type="component" value="Unassembled WGS sequence"/>
</dbReference>
<comment type="similarity">
    <text evidence="9">Belongs to the glycosyltransferase group 1 family.</text>
</comment>
<organism evidence="11 12">
    <name type="scientific">Candidatus Desulfatibia profunda</name>
    <dbReference type="NCBI Taxonomy" id="2841695"/>
    <lineage>
        <taxon>Bacteria</taxon>
        <taxon>Pseudomonadati</taxon>
        <taxon>Thermodesulfobacteriota</taxon>
        <taxon>Desulfobacteria</taxon>
        <taxon>Desulfobacterales</taxon>
        <taxon>Desulfobacterales incertae sedis</taxon>
        <taxon>Candidatus Desulfatibia</taxon>
    </lineage>
</organism>
<dbReference type="AlphaFoldDB" id="A0A8J6NLE3"/>
<sequence>MIVLYNILLVIAIVLGFPLIIPFVLISDKRRKTVLPRLGLTKTATGAIPKKGFYPDRKPIWIHALSVGEVLAAVPLVQGIIDGFKNRNVLVSVSTKTGFEVADQRFKGMVNAVIYYPYDLAFSVKHIAGKIDPALVVIVESDIWPNFLFEMKTRQVPVILANARLSKRSFAGYKRLAVFSKSLFLSFTSICTQSAEDAERFKALGVPSSRITVSGNIKFDQGSPAMPESEIKNMRQSTHVRLSQKVFMAGSTHKGEETVLLEAFTRMKQEFEDLLLIVVPRDPGRAGSVQRIFQSARFHAVLMKELSMLAADSRIDVIVVDAIGVLKKLYALANVAFVGGSLVNCGGHNPLEPAVFSKPILFGYDMSDFAEIAQMLVAAGGAARVQDAEDLYNVASKLFRDHQQACKMGNRAFEVFNANKGAVDRTLKVIAESL</sequence>
<evidence type="ECO:0000256" key="8">
    <source>
        <dbReference type="PIRSR" id="PIRSR639901-2"/>
    </source>
</evidence>
<keyword evidence="4 9" id="KW-0808">Transferase</keyword>
<evidence type="ECO:0000256" key="4">
    <source>
        <dbReference type="ARBA" id="ARBA00022679"/>
    </source>
</evidence>
<feature type="transmembrane region" description="Helical" evidence="9">
    <location>
        <begin position="60"/>
        <end position="81"/>
    </location>
</feature>
<feature type="active site" description="Proton acceptor" evidence="7">
    <location>
        <position position="69"/>
    </location>
</feature>